<dbReference type="OrthoDB" id="10063366at2759"/>
<name>A0A4Y2N0L6_ARAVE</name>
<dbReference type="EMBL" id="BGPR01008188">
    <property type="protein sequence ID" value="GBN32130.1"/>
    <property type="molecule type" value="Genomic_DNA"/>
</dbReference>
<proteinExistence type="predicted"/>
<evidence type="ECO:0000313" key="3">
    <source>
        <dbReference type="Proteomes" id="UP000499080"/>
    </source>
</evidence>
<reference evidence="2 3" key="1">
    <citation type="journal article" date="2019" name="Sci. Rep.">
        <title>Orb-weaving spider Araneus ventricosus genome elucidates the spidroin gene catalogue.</title>
        <authorList>
            <person name="Kono N."/>
            <person name="Nakamura H."/>
            <person name="Ohtoshi R."/>
            <person name="Moran D.A.P."/>
            <person name="Shinohara A."/>
            <person name="Yoshida Y."/>
            <person name="Fujiwara M."/>
            <person name="Mori M."/>
            <person name="Tomita M."/>
            <person name="Arakawa K."/>
        </authorList>
    </citation>
    <scope>NUCLEOTIDE SEQUENCE [LARGE SCALE GENOMIC DNA]</scope>
</reference>
<feature type="compositionally biased region" description="Basic and acidic residues" evidence="1">
    <location>
        <begin position="126"/>
        <end position="143"/>
    </location>
</feature>
<feature type="region of interest" description="Disordered" evidence="1">
    <location>
        <begin position="121"/>
        <end position="143"/>
    </location>
</feature>
<dbReference type="Proteomes" id="UP000499080">
    <property type="component" value="Unassembled WGS sequence"/>
</dbReference>
<organism evidence="2 3">
    <name type="scientific">Araneus ventricosus</name>
    <name type="common">Orbweaver spider</name>
    <name type="synonym">Epeira ventricosa</name>
    <dbReference type="NCBI Taxonomy" id="182803"/>
    <lineage>
        <taxon>Eukaryota</taxon>
        <taxon>Metazoa</taxon>
        <taxon>Ecdysozoa</taxon>
        <taxon>Arthropoda</taxon>
        <taxon>Chelicerata</taxon>
        <taxon>Arachnida</taxon>
        <taxon>Araneae</taxon>
        <taxon>Araneomorphae</taxon>
        <taxon>Entelegynae</taxon>
        <taxon>Araneoidea</taxon>
        <taxon>Araneidae</taxon>
        <taxon>Araneus</taxon>
    </lineage>
</organism>
<comment type="caution">
    <text evidence="2">The sequence shown here is derived from an EMBL/GenBank/DDBJ whole genome shotgun (WGS) entry which is preliminary data.</text>
</comment>
<evidence type="ECO:0000256" key="1">
    <source>
        <dbReference type="SAM" id="MobiDB-lite"/>
    </source>
</evidence>
<gene>
    <name evidence="2" type="ORF">AVEN_269205_1</name>
</gene>
<accession>A0A4Y2N0L6</accession>
<sequence length="143" mass="16353">MHDVMPRFNPKEDYISLFLVLLESQAKIINILAKNQVSQLISLLPPDIVQLIAREPEEDAKKYDVLPLAEVEIKCELGHMKTKAALVTNDPGIYVLGNINAQLFKEKPFLKLEKINAIMTRSQAKRSSEEDRNKKAEMEHQNK</sequence>
<protein>
    <submittedName>
        <fullName evidence="2">Uncharacterized protein</fullName>
    </submittedName>
</protein>
<dbReference type="AlphaFoldDB" id="A0A4Y2N0L6"/>
<keyword evidence="3" id="KW-1185">Reference proteome</keyword>
<evidence type="ECO:0000313" key="2">
    <source>
        <dbReference type="EMBL" id="GBN32130.1"/>
    </source>
</evidence>